<feature type="domain" description="Fibronectin type-III" evidence="1">
    <location>
        <begin position="746"/>
        <end position="833"/>
    </location>
</feature>
<feature type="domain" description="Fibronectin type-III" evidence="1">
    <location>
        <begin position="1094"/>
        <end position="1180"/>
    </location>
</feature>
<evidence type="ECO:0000259" key="1">
    <source>
        <dbReference type="PROSITE" id="PS50853"/>
    </source>
</evidence>
<feature type="domain" description="Fibronectin type-III" evidence="1">
    <location>
        <begin position="4226"/>
        <end position="4315"/>
    </location>
</feature>
<dbReference type="Proteomes" id="UP000752171">
    <property type="component" value="Unassembled WGS sequence"/>
</dbReference>
<feature type="domain" description="Fibronectin type-III" evidence="1">
    <location>
        <begin position="2227"/>
        <end position="2316"/>
    </location>
</feature>
<feature type="domain" description="Fibronectin type-III" evidence="1">
    <location>
        <begin position="3271"/>
        <end position="3357"/>
    </location>
</feature>
<dbReference type="EMBL" id="JAICCE010000013">
    <property type="protein sequence ID" value="KAG9269240.1"/>
    <property type="molecule type" value="Genomic_DNA"/>
</dbReference>
<organism evidence="2 3">
    <name type="scientific">Astyanax mexicanus</name>
    <name type="common">Blind cave fish</name>
    <name type="synonym">Astyanax fasciatus mexicanus</name>
    <dbReference type="NCBI Taxonomy" id="7994"/>
    <lineage>
        <taxon>Eukaryota</taxon>
        <taxon>Metazoa</taxon>
        <taxon>Chordata</taxon>
        <taxon>Craniata</taxon>
        <taxon>Vertebrata</taxon>
        <taxon>Euteleostomi</taxon>
        <taxon>Actinopterygii</taxon>
        <taxon>Neopterygii</taxon>
        <taxon>Teleostei</taxon>
        <taxon>Ostariophysi</taxon>
        <taxon>Characiformes</taxon>
        <taxon>Characoidei</taxon>
        <taxon>Acestrorhamphidae</taxon>
        <taxon>Acestrorhamphinae</taxon>
        <taxon>Astyanax</taxon>
    </lineage>
</organism>
<feature type="domain" description="Fibronectin type-III" evidence="1">
    <location>
        <begin position="4490"/>
        <end position="4585"/>
    </location>
</feature>
<feature type="domain" description="Fibronectin type-III" evidence="1">
    <location>
        <begin position="132"/>
        <end position="218"/>
    </location>
</feature>
<dbReference type="InterPro" id="IPR003961">
    <property type="entry name" value="FN3_dom"/>
</dbReference>
<dbReference type="PANTHER" id="PTHR47135">
    <property type="entry name" value="FIBRONECTIN TYPE III DOMAIN-CONTAINING PROTEIN 7"/>
    <property type="match status" value="1"/>
</dbReference>
<feature type="domain" description="Fibronectin type-III" evidence="1">
    <location>
        <begin position="3098"/>
        <end position="3184"/>
    </location>
</feature>
<comment type="caution">
    <text evidence="2">The sequence shown here is derived from an EMBL/GenBank/DDBJ whole genome shotgun (WGS) entry which is preliminary data.</text>
</comment>
<feature type="domain" description="Fibronectin type-III" evidence="1">
    <location>
        <begin position="1443"/>
        <end position="1529"/>
    </location>
</feature>
<dbReference type="PROSITE" id="PS50853">
    <property type="entry name" value="FN3"/>
    <property type="match status" value="30"/>
</dbReference>
<feature type="domain" description="Fibronectin type-III" evidence="1">
    <location>
        <begin position="2574"/>
        <end position="2661"/>
    </location>
</feature>
<dbReference type="PANTHER" id="PTHR47135:SF3">
    <property type="entry name" value="FIBRONECTIN TYPE-III DOMAIN-CONTAINING PROTEIN"/>
    <property type="match status" value="1"/>
</dbReference>
<proteinExistence type="predicted"/>
<feature type="domain" description="Fibronectin type-III" evidence="1">
    <location>
        <begin position="3707"/>
        <end position="3797"/>
    </location>
</feature>
<dbReference type="SUPFAM" id="SSF49265">
    <property type="entry name" value="Fibronectin type III"/>
    <property type="match status" value="30"/>
</dbReference>
<dbReference type="InterPro" id="IPR036116">
    <property type="entry name" value="FN3_sf"/>
</dbReference>
<dbReference type="Gene3D" id="2.60.40.10">
    <property type="entry name" value="Immunoglobulins"/>
    <property type="match status" value="31"/>
</dbReference>
<dbReference type="Pfam" id="PF00041">
    <property type="entry name" value="fn3"/>
    <property type="match status" value="3"/>
</dbReference>
<feature type="domain" description="Fibronectin type-III" evidence="1">
    <location>
        <begin position="2922"/>
        <end position="3008"/>
    </location>
</feature>
<evidence type="ECO:0000313" key="3">
    <source>
        <dbReference type="Proteomes" id="UP000752171"/>
    </source>
</evidence>
<gene>
    <name evidence="2" type="ORF">AMEX_G16245</name>
</gene>
<name>A0A8T2LC96_ASTMX</name>
<feature type="domain" description="Fibronectin type-III" evidence="1">
    <location>
        <begin position="3967"/>
        <end position="4054"/>
    </location>
</feature>
<feature type="domain" description="Fibronectin type-III" evidence="1">
    <location>
        <begin position="4616"/>
        <end position="4706"/>
    </location>
</feature>
<feature type="domain" description="Fibronectin type-III" evidence="1">
    <location>
        <begin position="3185"/>
        <end position="3270"/>
    </location>
</feature>
<feature type="domain" description="Fibronectin type-III" evidence="1">
    <location>
        <begin position="219"/>
        <end position="307"/>
    </location>
</feature>
<dbReference type="CDD" id="cd00063">
    <property type="entry name" value="FN3"/>
    <property type="match status" value="12"/>
</dbReference>
<feature type="domain" description="Fibronectin type-III" evidence="1">
    <location>
        <begin position="2396"/>
        <end position="2485"/>
    </location>
</feature>
<feature type="domain" description="Fibronectin type-III" evidence="1">
    <location>
        <begin position="2486"/>
        <end position="2573"/>
    </location>
</feature>
<feature type="domain" description="Fibronectin type-III" evidence="1">
    <location>
        <begin position="1004"/>
        <end position="1093"/>
    </location>
</feature>
<feature type="domain" description="Fibronectin type-III" evidence="1">
    <location>
        <begin position="4055"/>
        <end position="4141"/>
    </location>
</feature>
<feature type="domain" description="Fibronectin type-III" evidence="1">
    <location>
        <begin position="834"/>
        <end position="919"/>
    </location>
</feature>
<feature type="domain" description="Fibronectin type-III" evidence="1">
    <location>
        <begin position="1530"/>
        <end position="1619"/>
    </location>
</feature>
<feature type="domain" description="Fibronectin type-III" evidence="1">
    <location>
        <begin position="3531"/>
        <end position="3619"/>
    </location>
</feature>
<dbReference type="InterPro" id="IPR013783">
    <property type="entry name" value="Ig-like_fold"/>
</dbReference>
<feature type="domain" description="Fibronectin type-III" evidence="1">
    <location>
        <begin position="2052"/>
        <end position="2139"/>
    </location>
</feature>
<feature type="domain" description="Fibronectin type-III" evidence="1">
    <location>
        <begin position="1965"/>
        <end position="2051"/>
    </location>
</feature>
<feature type="domain" description="Fibronectin type-III" evidence="1">
    <location>
        <begin position="3358"/>
        <end position="3444"/>
    </location>
</feature>
<protein>
    <recommendedName>
        <fullName evidence="1">Fibronectin type-III domain-containing protein</fullName>
    </recommendedName>
</protein>
<evidence type="ECO:0000313" key="2">
    <source>
        <dbReference type="EMBL" id="KAG9269240.1"/>
    </source>
</evidence>
<feature type="domain" description="Fibronectin type-III" evidence="1">
    <location>
        <begin position="2140"/>
        <end position="2226"/>
    </location>
</feature>
<feature type="domain" description="Fibronectin type-III" evidence="1">
    <location>
        <begin position="4316"/>
        <end position="4402"/>
    </location>
</feature>
<reference evidence="2 3" key="1">
    <citation type="submission" date="2021-07" db="EMBL/GenBank/DDBJ databases">
        <authorList>
            <person name="Imarazene B."/>
            <person name="Zahm M."/>
            <person name="Klopp C."/>
            <person name="Cabau C."/>
            <person name="Beille S."/>
            <person name="Jouanno E."/>
            <person name="Castinel A."/>
            <person name="Lluch J."/>
            <person name="Gil L."/>
            <person name="Kuchtly C."/>
            <person name="Lopez Roques C."/>
            <person name="Donnadieu C."/>
            <person name="Parrinello H."/>
            <person name="Journot L."/>
            <person name="Du K."/>
            <person name="Schartl M."/>
            <person name="Retaux S."/>
            <person name="Guiguen Y."/>
        </authorList>
    </citation>
    <scope>NUCLEOTIDE SEQUENCE [LARGE SCALE GENOMIC DNA]</scope>
    <source>
        <strain evidence="2">Pach_M1</strain>
        <tissue evidence="2">Testis</tissue>
    </source>
</reference>
<feature type="domain" description="Fibronectin type-III" evidence="1">
    <location>
        <begin position="394"/>
        <end position="482"/>
    </location>
</feature>
<accession>A0A8T2LC96</accession>
<sequence length="4715" mass="494630">MGSLRVGLLGFFMWISLAQVTVIFIIGSPYERWFDSLPVVECNIITSISSTSASSLLVQWNVSPGATNYFLDLRVVNNSAVAPVVVALPAFSTQKEVFGLRPGTLYTVAVKVFQLYRVSCLDKKTASTVPDTSQIITSKAISSTAISLVWERVAAVDQYYILINSTANGEHYNLSYIETSTVITNLRASTSYDCYVFTSNAAGLGARSRVRTVTTLVQPPAVVTVDRTANRAMRITWSPVDRVLLYKVVVTDSRGSQIVSTTSSTTSLHVQNVLPCSLYQISVSSLNTFMEPGESRQVNFTTNTLTPVSSVFVDYNCVSSSATVSWEATFGAELYRVKAVSTSGTVLSCSSDKTSCILTNVGCGQEYVVHVNSIANNCESMGNTTAIFQTIPCAPANLELFRECSSNVIIFSWDGTQSPIAGYYMARAVDSTGITQECVTTETSCFFTDTTCGLSYTFTVQSMVGECTSGQSPPVHIRTAPCQPTKMVTASDCGTNTLTSTWDGAIGALYYVVEAYGSQGNGSRYNCTSVTQSCIIPDIMCGESLTMVVTSFDNDCSSEQTLGLEAITVPCEPENVFPTMDCNSDSITLNWRGANGALLYVATATDPLGATYTCNTADVGCQIRELNCGTTYTASVFATNFKCNSSVSNTVIVETAPCPPSLVQAELDCDGNQALVTWLGTQGTAAYTAMMEDQSGGMLSCSTTASGCRVPSLKCGQIYDVSVTYHDGICPSKPSSPVHLKSVPCGPANVQAHVVCSSGLLQMNWNHTDGAEGYIASVVAANSADLLYCNSLTTSCSLDSLKCGTSYSLQVRSYNGTCFSMPSPALTFNEVPCVPTNVTVKSTCGNSTVVTWQASLGAVSYMAIAVSNSGHQSNCTSTGTSCSLTNLLCGQVYSISVVSMDDACTSLKSKNVTLQTVPCAPTNVHSLIQCNTNTVTLNWESSPNAVVYVGTGVGSDGHTVTCNSSSLGCQLSGLHCGQDYTFRVTASDGTCVSRDSDIYIQSTAPCALQTVSNVLHCDTNSLSVSWVPRASALSYSALVRPVNGPALTCTSNSSSCDITGLQCGQNYTLSVTATNKACTGPESIQQTVQTAPCVPASVHASVSCVSNIVKASWDQTAGALSYTSVLTGPGGYTQSCSTSSLSCSFSELTCAQTYTVHVIANDNHCNSTVSPGVSVTTGPCDPDSVYAELQCDSGAVNVSWHASAGGSVYTVLAYGQNQSTPSSSCLSSSTSCTLTQLQCGAVFNISVLASDYTCNSSSRAGVTVKTAPCPPRLQSSSLSCVNNQALVSWTGDQGAVGISINAVSALGSSASCSSANHSCALQGLQCGQSYTVLGTVQSLQCHSSASAPLNIVTAPCTPAAVSVDYICRTSAAVLSWSESLGRESFLASVQSQDHSDSCRSNQTHCSISSLLCGHLYNVSVQAVSGQCNSSSVARTQLQTAPCAPQNVSANLQCANNTASVSWLASPGVVGYNVTALAHDGDAKFCQTSTTSCQLPNMHCAQTYDIVVTPFSSTCGGFPSSTFTFSAGPCPPTNVQASLSCDNNVGSVSWLAALNAEMYIATATGLHGHTYTCTTNTTSCSFLDLHCGDSYTITVVTVERGCRSNPSTPVHLKSAICPPTNLASHTACDTNVISIIWDPSPEQGVTYFLFFQQEGGPNSTLTTTSTFSTVDGAECGLVWTVKVAAQDSTCTSIYSAPLNIHTSPCSPSDLAATAECGTNLGYLSWQGGTGALEYITSLLSDQGHTVSCTSNTTSCIVKLECGHHYTASVVSSTGSCNSTAHSTVQFDSAPCLADHVNAHLNCDANTLAVDWAAIPGNPSSYTALAIGTDGSRSSCDTSSTSCTIQSLNCSRTYSIAVTPSTVNCDVKGSEYQVQAAPCMALNPSVAVECSTNIAIVSWDNMGAQQSYKVSALNFTGGGAECTTTGSSCTFSQFRCGETYTVLITGVTDQCISQPSTAMELSTGPCVPSHVVVTYDCDTEITIVTWDFSRGADSYVVYVVGSHGHETNCSNTDTTCEFLDLACGQDYTVTVVAVRGSCTSQASQPVTVSTGPCPYSDLRASLDCSVNAAHVSWTPGSGILRYNVSADAFDIGNHLACSTEGSACNVTNLQCAKFYQISVTGEGPTCPSPPQGWVTIPTAPCPPTQVSVQSSCNSNVASVSWALSQGSLSYLATAQGRGGHRASCSINGTSCDISGLQCGETYEIHVSGVDESCIGPKSEVQILKTAPCIPDDVHAVLKCQSTVLNVTWQQKGEATHYKAMVHSSDGQMSICDTDTTSCAVPNILCGLTYNVEVVAQNERCNSTLSSVQHAVSAPCPPPTITAVLDCASNNILVNWSSSVPGVTYMAQAVSSTSNYTCSTTSTGCAIQVTCGSIYNVSVVPIQNGCAGAHSSYTIIQAAPCTPTLTEVEMDCLSDSAWVVWTESAGADSYIVVASDSSGHTYECNSNDSTCAVPDLVCGKHYNFSVTAINSQCSSPVSNTVESETAPCAPSSVNASVGCMSGTVSVWWDESVGALSYTVTLERTDGNTSCCTTHDSTSCDIPYLPCDQMYAVTVTAAGRTCNSSQSTPFIIRTAPCTPQGLTSSVSCSNNVATVSWVSSAGGLLYTVSADSTDGAFSDSCSAFEDSCDLSALSCGLQYTVMVVAQDSTCVSPPSDPINITTVPCIPPNVGVDVDCQSHSLTVLWDESAGASLYTATLRDSWGQSTNCQSLSNSCNISSLACGNIYHASVVASDDFCSSQPSIIVDTDPVPCVPKKIQAEMDCETGSAIVSWDSSPGAVTYTVTAISTSGHAVSCEANETNCELLHLLCGSSYTVSVEAQGNACTSSATMSGYLVTGPCGVEHVTVVYTPSVGQVTWDISRGAVVYTAVAVTEEGLEASCSSQDTYCVLYGMICSQTYNVTLSANNSICNEGPLSTPFTVNTEPCPPTNVKVRAVCSHGGAVVSWEASARAVSYVAVLEGRGGDSVSCQTNETSCSVSGLQCGAVYIATVQAIGVTLNSFTSAGIVLNSAPCLPDPSSIAVMGSCDDDTALVSWDWSDGASSYQLTATSNDGYVAICDSQENYCNLTDLVCGQTYNVSLTAISSACEINQDSTVAFSTRPCVPLHVAVNLECDTSTAVVSWDQRPEDVLYQASAFSPGDEDILCNSTTDSCQFSGLQCGQEYSFNVRAFNHLCQSDLSSTVYVTTEPCQPQNLTAEGSCDSDTLLLNWDDAAGAESYIVSTSGDLGYISSDQTVDHSLQMELPCGQTYSFTVVGQDGQCSGKPSSPAAFTTAPCVPFDVESFVECENSIGSVSWGSSDGAETYSVVAVGTLGHSHICSTNETTCTWNDLECGEIYTVRVTASNLLCSSAPSNSTVVRMAPCIPGKLESSMNCDLRVGSLTWLPSLSSESYLVTAEAYNGHRVELTTNETSAQISELQCGQQYYLTVSAVGQGCRSKPSNSSVLQTEPCPPSEVFTSVDCFTNIALISWSLSDTADHYTAKAVGPDGASECMSESMNCGMATLQCGEKYNVTVTASNRLCTSVPSEMVYLDTAPCVPMGVSVIMDCARNEARVTWNASKGALYYLALAQGGVNDFSSCNSTDSDTYCILGNLTCGIAYTVQVVAVGDQCSSLPSQPAVFRTVPCSPEIGNVLLNCSTNSLLLDWSSSGGSVSYTAVASATGGHMSSCSTNFTSCELTQLQCGQIYTVTVAALDDQCSGKQSAAVKVPSVPCEPGNVLPRMNCSSDTAHVQWDSSSTADYYEVVAVGSGGNVSTCDTTHTSCDVHHLQCGDVYNISVTAVSNQCLITSQTVTQLRTVPCIPLDLGTTLDCGSGDITLNWQPGSGATAYKAIAESYTGSVSSCNSTSTECVFSNLLCGLTYRFSVSAYDHVCSTPYSHSIEINTVPCEPQGVFADMDCENNIGMLQWDLQEDVVLYHMEAVGADSHEIKCDSTKSSCSLEDMHCGQFYSVFISTQDSQCTSNTTNLLLQSVPCVPTDVQASLLCSSNSVAVTWQAASGALGYQVHGLSEDGLHSVTCNSSLLSCDLEQLHCGTNYSVTVAGVDNSCHSGMSTPAEVQTAPCPPQNVSVQMSCAAGVMTVTWEDNPDAEYFHVDAVTSGGANLSCETSSTSCSISGLPCGLMYSVTVRSLSNGCQSDPSAAVQASSAPCMPKGEAGSLDCVINSVWVSWQPAAGAESYTVLAMSATGVNSSCTSSDLFCNVPNLLCGDQYTFYITALNSYCGSPHSNTFQIETAPCSLTGVTADTECNSNSIRVSWHTKASSSFFVATAEGHDLSFLECNSNSSFCVLKGARCGMQYTIMVSASSDKCNSLRSPPYTISTAPCTPVGVQMTPLCEQVGVQVSWAHSAQAQSYSLTALGQDGDLRSCSGPSENCSLTHLHCGQPYTISLSASAGNCTSPGIQPLTFTTAPCEPQNLAVAMQCETSSATLLWQASQGAVEYFASASTSLENKLHCNTTGTTCTMDGLQCGKVYNFSVIASDETCKSSIVHSLEKGAAPCAPTSVTVRTLALGDQTLVRVSWDPVFCQYIEYLVELNGNINNDPFAQVQVSSYWTDRTYFEFFLPCDVTFVVTVRARNHAGTSEPSDVVTGPTVPCLAPYARNTDGLNRRRRDLREAEILAGLKKVPLSVPEIKAVHVTGKTLHVEWTPITEASYYTLIVREDTPSRPITDILTIYDSECEVTDLKPGTRYCVVVSAKSSSTQSAFSSPECFNFEARGFSKGFTSN</sequence>
<feature type="domain" description="Fibronectin type-III" evidence="1">
    <location>
        <begin position="3011"/>
        <end position="3097"/>
    </location>
</feature>
<dbReference type="SMART" id="SM00060">
    <property type="entry name" value="FN3"/>
    <property type="match status" value="38"/>
</dbReference>